<sequence>MDNIKALSLSMLKEKGLRDFCVIDIRSKLAFASAHLKDSVHLPTLKDILLFLPPPPAS</sequence>
<dbReference type="SUPFAM" id="SSF52821">
    <property type="entry name" value="Rhodanese/Cell cycle control phosphatase"/>
    <property type="match status" value="1"/>
</dbReference>
<dbReference type="EMBL" id="CP145316">
    <property type="protein sequence ID" value="XAM17212.1"/>
    <property type="molecule type" value="Genomic_DNA"/>
</dbReference>
<name>A0ABZ3F245_9HELI</name>
<reference evidence="2 3" key="1">
    <citation type="submission" date="2024-02" db="EMBL/GenBank/DDBJ databases">
        <title>Genome and pathogenicity analysis of Helicobacter mastomyrinus isolated from mice.</title>
        <authorList>
            <person name="Zhu L."/>
        </authorList>
    </citation>
    <scope>NUCLEOTIDE SEQUENCE [LARGE SCALE GENOMIC DNA]</scope>
    <source>
        <strain evidence="2 3">Hm-17</strain>
    </source>
</reference>
<evidence type="ECO:0000259" key="1">
    <source>
        <dbReference type="PROSITE" id="PS50206"/>
    </source>
</evidence>
<feature type="domain" description="Rhodanese" evidence="1">
    <location>
        <begin position="16"/>
        <end position="43"/>
    </location>
</feature>
<dbReference type="Proteomes" id="UP001434737">
    <property type="component" value="Chromosome"/>
</dbReference>
<accession>A0ABZ3F245</accession>
<dbReference type="InterPro" id="IPR001763">
    <property type="entry name" value="Rhodanese-like_dom"/>
</dbReference>
<protein>
    <recommendedName>
        <fullName evidence="1">Rhodanese domain-containing protein</fullName>
    </recommendedName>
</protein>
<keyword evidence="3" id="KW-1185">Reference proteome</keyword>
<dbReference type="InterPro" id="IPR036873">
    <property type="entry name" value="Rhodanese-like_dom_sf"/>
</dbReference>
<evidence type="ECO:0000313" key="2">
    <source>
        <dbReference type="EMBL" id="XAM17212.1"/>
    </source>
</evidence>
<proteinExistence type="predicted"/>
<evidence type="ECO:0000313" key="3">
    <source>
        <dbReference type="Proteomes" id="UP001434737"/>
    </source>
</evidence>
<dbReference type="RefSeq" id="WP_300734010.1">
    <property type="nucleotide sequence ID" value="NZ_CP145316.1"/>
</dbReference>
<dbReference type="PROSITE" id="PS50206">
    <property type="entry name" value="RHODANESE_3"/>
    <property type="match status" value="1"/>
</dbReference>
<gene>
    <name evidence="2" type="ORF">V3I05_05845</name>
</gene>
<organism evidence="2 3">
    <name type="scientific">Helicobacter mastomyrinus</name>
    <dbReference type="NCBI Taxonomy" id="287948"/>
    <lineage>
        <taxon>Bacteria</taxon>
        <taxon>Pseudomonadati</taxon>
        <taxon>Campylobacterota</taxon>
        <taxon>Epsilonproteobacteria</taxon>
        <taxon>Campylobacterales</taxon>
        <taxon>Helicobacteraceae</taxon>
        <taxon>Helicobacter</taxon>
    </lineage>
</organism>